<dbReference type="Proteomes" id="UP001433268">
    <property type="component" value="Unassembled WGS sequence"/>
</dbReference>
<feature type="domain" description="FAD-binding PCMH-type" evidence="6">
    <location>
        <begin position="65"/>
        <end position="256"/>
    </location>
</feature>
<gene>
    <name evidence="7" type="ORF">PG997_006421</name>
</gene>
<dbReference type="RefSeq" id="XP_066669659.1">
    <property type="nucleotide sequence ID" value="XM_066810736.1"/>
</dbReference>
<comment type="similarity">
    <text evidence="1">Belongs to the oxygen-dependent FAD-linked oxidoreductase family.</text>
</comment>
<dbReference type="EMBL" id="JAQQWN010000005">
    <property type="protein sequence ID" value="KAK8085150.1"/>
    <property type="molecule type" value="Genomic_DNA"/>
</dbReference>
<dbReference type="PANTHER" id="PTHR42973">
    <property type="entry name" value="BINDING OXIDOREDUCTASE, PUTATIVE (AFU_ORTHOLOGUE AFUA_1G17690)-RELATED"/>
    <property type="match status" value="1"/>
</dbReference>
<dbReference type="InterPro" id="IPR016169">
    <property type="entry name" value="FAD-bd_PCMH_sub2"/>
</dbReference>
<keyword evidence="4" id="KW-0560">Oxidoreductase</keyword>
<reference evidence="7 8" key="1">
    <citation type="submission" date="2023-01" db="EMBL/GenBank/DDBJ databases">
        <title>Analysis of 21 Apiospora genomes using comparative genomics revels a genus with tremendous synthesis potential of carbohydrate active enzymes and secondary metabolites.</title>
        <authorList>
            <person name="Sorensen T."/>
        </authorList>
    </citation>
    <scope>NUCLEOTIDE SEQUENCE [LARGE SCALE GENOMIC DNA]</scope>
    <source>
        <strain evidence="7 8">CBS 114990</strain>
    </source>
</reference>
<keyword evidence="8" id="KW-1185">Reference proteome</keyword>
<name>A0ABR1WNP3_9PEZI</name>
<proteinExistence type="inferred from homology"/>
<dbReference type="Gene3D" id="3.30.465.10">
    <property type="match status" value="1"/>
</dbReference>
<dbReference type="GeneID" id="92043796"/>
<keyword evidence="2" id="KW-0285">Flavoprotein</keyword>
<protein>
    <recommendedName>
        <fullName evidence="6">FAD-binding PCMH-type domain-containing protein</fullName>
    </recommendedName>
</protein>
<sequence length="529" mass="56703">MFFSKTPQPINPPSPPPPPSWADAVRKALAEELGESSRGPDDLLYFPGSPEFADSETGFHTAQANEVRSAAVARPTSTAEVSALVKALRRSLLPSMPLAVRGGGHATYAGAAKAAGGVTIDTRGVRGIEILKGAVVVVAVRACASRRATAGATCARPAAHDGGRARGAGGRRGFLLGGGVSFFSYQHGFGADLVTAWEVVLASGRVVCATAPSSEGKDGKNGSGADEDTEDLWDALRGGSTNFGIVTAVEMECFPHPKHFRCAYMFYLTPARQSTLEALVKGQAEPVVDHVIWSISHVPYVPVKILAVSSSSTGAAGQDGLSELVTPWSRIPGTATPREVKHSAYAKEVGDFACKDGSRNAYKAISVKLDLDLLNTIVDMWYDLIRATRHRAGYMNTLAFLPRPGLYDRSVLRPAEWCSRNQSRRQLLRPPPRRRALVIVEICHNWHSAADDPAAFGAVDDFLRDVDRVATERGPGMPLGLHQLRAARREGDSGLRRRKALPIEACSIALGSRRFLSETCGRGFKIEES</sequence>
<evidence type="ECO:0000256" key="3">
    <source>
        <dbReference type="ARBA" id="ARBA00022827"/>
    </source>
</evidence>
<evidence type="ECO:0000256" key="2">
    <source>
        <dbReference type="ARBA" id="ARBA00022630"/>
    </source>
</evidence>
<evidence type="ECO:0000256" key="5">
    <source>
        <dbReference type="SAM" id="MobiDB-lite"/>
    </source>
</evidence>
<accession>A0ABR1WNP3</accession>
<feature type="compositionally biased region" description="Pro residues" evidence="5">
    <location>
        <begin position="9"/>
        <end position="20"/>
    </location>
</feature>
<evidence type="ECO:0000313" key="8">
    <source>
        <dbReference type="Proteomes" id="UP001433268"/>
    </source>
</evidence>
<dbReference type="InterPro" id="IPR036318">
    <property type="entry name" value="FAD-bd_PCMH-like_sf"/>
</dbReference>
<dbReference type="InterPro" id="IPR016166">
    <property type="entry name" value="FAD-bd_PCMH"/>
</dbReference>
<evidence type="ECO:0000313" key="7">
    <source>
        <dbReference type="EMBL" id="KAK8085150.1"/>
    </source>
</evidence>
<organism evidence="7 8">
    <name type="scientific">Apiospora hydei</name>
    <dbReference type="NCBI Taxonomy" id="1337664"/>
    <lineage>
        <taxon>Eukaryota</taxon>
        <taxon>Fungi</taxon>
        <taxon>Dikarya</taxon>
        <taxon>Ascomycota</taxon>
        <taxon>Pezizomycotina</taxon>
        <taxon>Sordariomycetes</taxon>
        <taxon>Xylariomycetidae</taxon>
        <taxon>Amphisphaeriales</taxon>
        <taxon>Apiosporaceae</taxon>
        <taxon>Apiospora</taxon>
    </lineage>
</organism>
<dbReference type="InterPro" id="IPR050416">
    <property type="entry name" value="FAD-linked_Oxidoreductase"/>
</dbReference>
<dbReference type="SUPFAM" id="SSF56176">
    <property type="entry name" value="FAD-binding/transporter-associated domain-like"/>
    <property type="match status" value="1"/>
</dbReference>
<evidence type="ECO:0000256" key="4">
    <source>
        <dbReference type="ARBA" id="ARBA00023002"/>
    </source>
</evidence>
<evidence type="ECO:0000256" key="1">
    <source>
        <dbReference type="ARBA" id="ARBA00005466"/>
    </source>
</evidence>
<dbReference type="Pfam" id="PF01565">
    <property type="entry name" value="FAD_binding_4"/>
    <property type="match status" value="1"/>
</dbReference>
<dbReference type="PROSITE" id="PS51387">
    <property type="entry name" value="FAD_PCMH"/>
    <property type="match status" value="1"/>
</dbReference>
<comment type="caution">
    <text evidence="7">The sequence shown here is derived from an EMBL/GenBank/DDBJ whole genome shotgun (WGS) entry which is preliminary data.</text>
</comment>
<evidence type="ECO:0000259" key="6">
    <source>
        <dbReference type="PROSITE" id="PS51387"/>
    </source>
</evidence>
<dbReference type="InterPro" id="IPR006094">
    <property type="entry name" value="Oxid_FAD_bind_N"/>
</dbReference>
<dbReference type="PANTHER" id="PTHR42973:SF22">
    <property type="entry name" value="FAD-BINDING PCMH-TYPE DOMAIN-CONTAINING PROTEIN-RELATED"/>
    <property type="match status" value="1"/>
</dbReference>
<feature type="region of interest" description="Disordered" evidence="5">
    <location>
        <begin position="1"/>
        <end position="22"/>
    </location>
</feature>
<keyword evidence="3" id="KW-0274">FAD</keyword>